<evidence type="ECO:0000256" key="1">
    <source>
        <dbReference type="SAM" id="MobiDB-lite"/>
    </source>
</evidence>
<evidence type="ECO:0000256" key="2">
    <source>
        <dbReference type="SAM" id="Phobius"/>
    </source>
</evidence>
<feature type="region of interest" description="Disordered" evidence="1">
    <location>
        <begin position="15"/>
        <end position="81"/>
    </location>
</feature>
<keyword evidence="2" id="KW-0812">Transmembrane</keyword>
<evidence type="ECO:0000313" key="3">
    <source>
        <dbReference type="EMBL" id="EWC44756.1"/>
    </source>
</evidence>
<evidence type="ECO:0000313" key="4">
    <source>
        <dbReference type="Proteomes" id="UP000024837"/>
    </source>
</evidence>
<name>W7HL91_9PEZI</name>
<feature type="compositionally biased region" description="Acidic residues" evidence="1">
    <location>
        <begin position="34"/>
        <end position="50"/>
    </location>
</feature>
<reference evidence="3 4" key="1">
    <citation type="submission" date="2013-05" db="EMBL/GenBank/DDBJ databases">
        <title>Drechslerella stenobrocha genome reveals carnivorous origination and mechanical trapping mechanism of predatory fungi.</title>
        <authorList>
            <person name="Liu X."/>
            <person name="Zhang W."/>
            <person name="Liu K."/>
        </authorList>
    </citation>
    <scope>NUCLEOTIDE SEQUENCE [LARGE SCALE GENOMIC DNA]</scope>
    <source>
        <strain evidence="3 4">248</strain>
    </source>
</reference>
<organism evidence="3 4">
    <name type="scientific">Drechslerella stenobrocha 248</name>
    <dbReference type="NCBI Taxonomy" id="1043628"/>
    <lineage>
        <taxon>Eukaryota</taxon>
        <taxon>Fungi</taxon>
        <taxon>Dikarya</taxon>
        <taxon>Ascomycota</taxon>
        <taxon>Pezizomycotina</taxon>
        <taxon>Orbiliomycetes</taxon>
        <taxon>Orbiliales</taxon>
        <taxon>Orbiliaceae</taxon>
        <taxon>Drechslerella</taxon>
    </lineage>
</organism>
<accession>W7HL91</accession>
<dbReference type="EMBL" id="KI966435">
    <property type="protein sequence ID" value="EWC44756.1"/>
    <property type="molecule type" value="Genomic_DNA"/>
</dbReference>
<sequence length="215" mass="23235">MGCDIARALVNGVVGPRLQQSGSSGVVERLEGEGGGEDVDEDDGEDDGEDDSKTTTAESRSKEQPPTIYKKARRPQQEWNWEPEYRSPPLLFTSLDRSPSCTPLHRAAVADSRERKTCLPAPVGVWARPFLRNPSRAESCYCLSRNGVPGLRAGEQERTSAGFKTNTTTTTIIIVIIIIAAAAAILDPLTILHIRDSASARAWTHTKSGHAAGRG</sequence>
<dbReference type="AlphaFoldDB" id="W7HL91"/>
<keyword evidence="4" id="KW-1185">Reference proteome</keyword>
<proteinExistence type="predicted"/>
<dbReference type="HOGENOM" id="CLU_1283231_0_0_1"/>
<keyword evidence="2" id="KW-0472">Membrane</keyword>
<protein>
    <submittedName>
        <fullName evidence="3">Uncharacterized protein</fullName>
    </submittedName>
</protein>
<gene>
    <name evidence="3" type="ORF">DRE_06534</name>
</gene>
<feature type="transmembrane region" description="Helical" evidence="2">
    <location>
        <begin position="172"/>
        <end position="192"/>
    </location>
</feature>
<keyword evidence="2" id="KW-1133">Transmembrane helix</keyword>
<dbReference type="Proteomes" id="UP000024837">
    <property type="component" value="Unassembled WGS sequence"/>
</dbReference>